<evidence type="ECO:0000313" key="12">
    <source>
        <dbReference type="Proteomes" id="UP000030134"/>
    </source>
</evidence>
<organism evidence="11 12">
    <name type="scientific">Porphyromonas gingivicanis</name>
    <dbReference type="NCBI Taxonomy" id="266762"/>
    <lineage>
        <taxon>Bacteria</taxon>
        <taxon>Pseudomonadati</taxon>
        <taxon>Bacteroidota</taxon>
        <taxon>Bacteroidia</taxon>
        <taxon>Bacteroidales</taxon>
        <taxon>Porphyromonadaceae</taxon>
        <taxon>Porphyromonas</taxon>
    </lineage>
</organism>
<feature type="active site" description="Proton donor/acceptor" evidence="9">
    <location>
        <position position="182"/>
    </location>
</feature>
<evidence type="ECO:0000256" key="4">
    <source>
        <dbReference type="ARBA" id="ARBA00022801"/>
    </source>
</evidence>
<dbReference type="eggNOG" id="COG2173">
    <property type="taxonomic scope" value="Bacteria"/>
</dbReference>
<comment type="function">
    <text evidence="9 10">Catalyzes hydrolysis of the D-alanyl-D-alanine dipeptide.</text>
</comment>
<feature type="binding site" evidence="9">
    <location>
        <position position="118"/>
    </location>
    <ligand>
        <name>Zn(2+)</name>
        <dbReference type="ChEBI" id="CHEBI:29105"/>
        <note>catalytic</note>
    </ligand>
</feature>
<evidence type="ECO:0000256" key="5">
    <source>
        <dbReference type="ARBA" id="ARBA00022833"/>
    </source>
</evidence>
<dbReference type="GO" id="GO:0008270">
    <property type="term" value="F:zinc ion binding"/>
    <property type="evidence" value="ECO:0007669"/>
    <property type="project" value="UniProtKB-UniRule"/>
</dbReference>
<dbReference type="CDD" id="cd14840">
    <property type="entry name" value="D-Ala-D-Ala_dipeptidase_Aad"/>
    <property type="match status" value="1"/>
</dbReference>
<keyword evidence="2 9" id="KW-0645">Protease</keyword>
<dbReference type="STRING" id="266762.HQ36_01625"/>
<evidence type="ECO:0000256" key="3">
    <source>
        <dbReference type="ARBA" id="ARBA00022723"/>
    </source>
</evidence>
<name>A0A0A2G7B1_9PORP</name>
<dbReference type="PANTHER" id="PTHR43126">
    <property type="entry name" value="D-ALANYL-D-ALANINE DIPEPTIDASE"/>
    <property type="match status" value="1"/>
</dbReference>
<dbReference type="InterPro" id="IPR009045">
    <property type="entry name" value="Zn_M74/Hedgehog-like"/>
</dbReference>
<comment type="cofactor">
    <cofactor evidence="9">
        <name>Zn(2+)</name>
        <dbReference type="ChEBI" id="CHEBI:29105"/>
    </cofactor>
    <text evidence="9">Binds 1 zinc ion per subunit.</text>
</comment>
<dbReference type="PIRSF" id="PIRSF026671">
    <property type="entry name" value="AA_dipeptidase"/>
    <property type="match status" value="1"/>
</dbReference>
<keyword evidence="8 10" id="KW-0961">Cell wall biogenesis/degradation</keyword>
<evidence type="ECO:0000256" key="6">
    <source>
        <dbReference type="ARBA" id="ARBA00022997"/>
    </source>
</evidence>
<dbReference type="InterPro" id="IPR000755">
    <property type="entry name" value="A_A_dipeptidase"/>
</dbReference>
<dbReference type="AlphaFoldDB" id="A0A0A2G7B1"/>
<accession>A0A0A2G7B1</accession>
<sequence>MPSSVDSLMLQYGMVEVTRFVPSIVVDLRYATADNFTGQQLYTELNKAYLEKGFAERLVRAQRILSKRWPGYRFIIFDAARPISVQRKMYALVANTPLKVYVANGNRGGRHNYGVAVDLSIVDAKGKLLDMGTPFDYFGEEAHTDQEERLVREGRISHQARSNRELLRQILGEVGLRCYHREWWHFQERIEMKEVRRRYRLLDF</sequence>
<keyword evidence="12" id="KW-1185">Reference proteome</keyword>
<keyword evidence="3 9" id="KW-0479">Metal-binding</keyword>
<keyword evidence="5 9" id="KW-0862">Zinc</keyword>
<keyword evidence="6 9" id="KW-0224">Dipeptidase</keyword>
<dbReference type="EC" id="3.4.13.22" evidence="9 10"/>
<evidence type="ECO:0000256" key="7">
    <source>
        <dbReference type="ARBA" id="ARBA00023049"/>
    </source>
</evidence>
<dbReference type="Pfam" id="PF01427">
    <property type="entry name" value="Peptidase_M15"/>
    <property type="match status" value="1"/>
</dbReference>
<evidence type="ECO:0000256" key="2">
    <source>
        <dbReference type="ARBA" id="ARBA00022670"/>
    </source>
</evidence>
<feature type="site" description="Transition state stabilizer" evidence="9">
    <location>
        <position position="81"/>
    </location>
</feature>
<comment type="catalytic activity">
    <reaction evidence="1 9 10">
        <text>D-alanyl-D-alanine + H2O = 2 D-alanine</text>
        <dbReference type="Rhea" id="RHEA:20661"/>
        <dbReference type="ChEBI" id="CHEBI:15377"/>
        <dbReference type="ChEBI" id="CHEBI:57416"/>
        <dbReference type="ChEBI" id="CHEBI:57822"/>
        <dbReference type="EC" id="3.4.13.22"/>
    </reaction>
</comment>
<comment type="caution">
    <text evidence="11">The sequence shown here is derived from an EMBL/GenBank/DDBJ whole genome shotgun (WGS) entry which is preliminary data.</text>
</comment>
<gene>
    <name evidence="11" type="ORF">HQ36_01625</name>
</gene>
<evidence type="ECO:0000256" key="1">
    <source>
        <dbReference type="ARBA" id="ARBA00001362"/>
    </source>
</evidence>
<evidence type="ECO:0000256" key="9">
    <source>
        <dbReference type="HAMAP-Rule" id="MF_01924"/>
    </source>
</evidence>
<dbReference type="Gene3D" id="3.30.1380.10">
    <property type="match status" value="1"/>
</dbReference>
<comment type="similarity">
    <text evidence="9 10">Belongs to the peptidase M15D family.</text>
</comment>
<feature type="binding site" evidence="9">
    <location>
        <position position="185"/>
    </location>
    <ligand>
        <name>Zn(2+)</name>
        <dbReference type="ChEBI" id="CHEBI:29105"/>
        <note>catalytic</note>
    </ligand>
</feature>
<keyword evidence="7 9" id="KW-0482">Metalloprotease</keyword>
<dbReference type="GO" id="GO:0071555">
    <property type="term" value="P:cell wall organization"/>
    <property type="evidence" value="ECO:0007669"/>
    <property type="project" value="UniProtKB-KW"/>
</dbReference>
<dbReference type="PANTHER" id="PTHR43126:SF2">
    <property type="entry name" value="D-ALANYL-D-ALANINE DIPEPTIDASE"/>
    <property type="match status" value="1"/>
</dbReference>
<dbReference type="SUPFAM" id="SSF55166">
    <property type="entry name" value="Hedgehog/DD-peptidase"/>
    <property type="match status" value="1"/>
</dbReference>
<dbReference type="GO" id="GO:0006508">
    <property type="term" value="P:proteolysis"/>
    <property type="evidence" value="ECO:0007669"/>
    <property type="project" value="UniProtKB-KW"/>
</dbReference>
<evidence type="ECO:0000256" key="8">
    <source>
        <dbReference type="ARBA" id="ARBA00023316"/>
    </source>
</evidence>
<reference evidence="11 12" key="1">
    <citation type="submission" date="2014-08" db="EMBL/GenBank/DDBJ databases">
        <title>Porphyromonas gingivicanis strain:COT-022_OH1391 Genome sequencing.</title>
        <authorList>
            <person name="Wallis C."/>
            <person name="Deusch O."/>
            <person name="O'Flynn C."/>
            <person name="Davis I."/>
            <person name="Jospin G."/>
            <person name="Darling A.E."/>
            <person name="Coil D.A."/>
            <person name="Alexiev A."/>
            <person name="Horsfall A."/>
            <person name="Kirkwood N."/>
            <person name="Harris S."/>
            <person name="Eisen J.A."/>
        </authorList>
    </citation>
    <scope>NUCLEOTIDE SEQUENCE [LARGE SCALE GENOMIC DNA]</scope>
    <source>
        <strain evidence="12">COT-022 OH1391</strain>
    </source>
</reference>
<dbReference type="Proteomes" id="UP000030134">
    <property type="component" value="Unassembled WGS sequence"/>
</dbReference>
<proteinExistence type="inferred from homology"/>
<protein>
    <recommendedName>
        <fullName evidence="9 10">D-alanyl-D-alanine dipeptidase</fullName>
        <shortName evidence="9 10">D-Ala-D-Ala dipeptidase</shortName>
        <ecNumber evidence="9 10">3.4.13.22</ecNumber>
    </recommendedName>
</protein>
<feature type="binding site" evidence="9">
    <location>
        <position position="111"/>
    </location>
    <ligand>
        <name>Zn(2+)</name>
        <dbReference type="ChEBI" id="CHEBI:29105"/>
        <note>catalytic</note>
    </ligand>
</feature>
<keyword evidence="4 9" id="KW-0378">Hydrolase</keyword>
<dbReference type="EMBL" id="JQZW01000002">
    <property type="protein sequence ID" value="KGN99178.1"/>
    <property type="molecule type" value="Genomic_DNA"/>
</dbReference>
<dbReference type="HAMAP" id="MF_01924">
    <property type="entry name" value="A_A_dipeptidase"/>
    <property type="match status" value="1"/>
</dbReference>
<dbReference type="GO" id="GO:0008237">
    <property type="term" value="F:metallopeptidase activity"/>
    <property type="evidence" value="ECO:0007669"/>
    <property type="project" value="UniProtKB-KW"/>
</dbReference>
<evidence type="ECO:0000313" key="11">
    <source>
        <dbReference type="EMBL" id="KGN99178.1"/>
    </source>
</evidence>
<dbReference type="GO" id="GO:0160237">
    <property type="term" value="F:D-Ala-D-Ala dipeptidase activity"/>
    <property type="evidence" value="ECO:0007669"/>
    <property type="project" value="UniProtKB-EC"/>
</dbReference>
<evidence type="ECO:0000256" key="10">
    <source>
        <dbReference type="PIRNR" id="PIRNR026671"/>
    </source>
</evidence>